<dbReference type="SUPFAM" id="SSF109998">
    <property type="entry name" value="Triger factor/SurA peptide-binding domain-like"/>
    <property type="match status" value="1"/>
</dbReference>
<organism evidence="5 6">
    <name type="scientific">Myxococcus llanfairpwllgwyngyllgogerychwyrndrobwllllantysiliogogogochensis</name>
    <dbReference type="NCBI Taxonomy" id="2590453"/>
    <lineage>
        <taxon>Bacteria</taxon>
        <taxon>Pseudomonadati</taxon>
        <taxon>Myxococcota</taxon>
        <taxon>Myxococcia</taxon>
        <taxon>Myxococcales</taxon>
        <taxon>Cystobacterineae</taxon>
        <taxon>Myxococcaceae</taxon>
        <taxon>Myxococcus</taxon>
    </lineage>
</organism>
<dbReference type="PANTHER" id="PTHR47637:SF1">
    <property type="entry name" value="CHAPERONE SURA"/>
    <property type="match status" value="1"/>
</dbReference>
<dbReference type="EMBL" id="VIFM01000294">
    <property type="protein sequence ID" value="TQF09958.1"/>
    <property type="molecule type" value="Genomic_DNA"/>
</dbReference>
<dbReference type="Gene3D" id="3.10.50.40">
    <property type="match status" value="1"/>
</dbReference>
<dbReference type="InterPro" id="IPR050280">
    <property type="entry name" value="OMP_Chaperone_SurA"/>
</dbReference>
<feature type="chain" id="PRO_5022216351" evidence="3">
    <location>
        <begin position="26"/>
        <end position="325"/>
    </location>
</feature>
<accession>A0A540WLR9</accession>
<feature type="signal peptide" evidence="3">
    <location>
        <begin position="1"/>
        <end position="25"/>
    </location>
</feature>
<dbReference type="InterPro" id="IPR023058">
    <property type="entry name" value="PPIase_PpiC_CS"/>
</dbReference>
<dbReference type="PANTHER" id="PTHR47637">
    <property type="entry name" value="CHAPERONE SURA"/>
    <property type="match status" value="1"/>
</dbReference>
<dbReference type="PROSITE" id="PS01096">
    <property type="entry name" value="PPIC_PPIASE_1"/>
    <property type="match status" value="1"/>
</dbReference>
<reference evidence="5 6" key="1">
    <citation type="submission" date="2019-06" db="EMBL/GenBank/DDBJ databases">
        <authorList>
            <person name="Livingstone P."/>
            <person name="Whitworth D."/>
        </authorList>
    </citation>
    <scope>NUCLEOTIDE SEQUENCE [LARGE SCALE GENOMIC DNA]</scope>
    <source>
        <strain evidence="5 6">AM401</strain>
    </source>
</reference>
<dbReference type="InterPro" id="IPR000297">
    <property type="entry name" value="PPIase_PpiC"/>
</dbReference>
<keyword evidence="2 5" id="KW-0413">Isomerase</keyword>
<protein>
    <submittedName>
        <fullName evidence="5">Peptidylprolyl isomerase</fullName>
    </submittedName>
</protein>
<dbReference type="Proteomes" id="UP000315369">
    <property type="component" value="Unassembled WGS sequence"/>
</dbReference>
<dbReference type="Pfam" id="PF00639">
    <property type="entry name" value="Rotamase"/>
    <property type="match status" value="1"/>
</dbReference>
<evidence type="ECO:0000313" key="6">
    <source>
        <dbReference type="Proteomes" id="UP000315369"/>
    </source>
</evidence>
<gene>
    <name evidence="5" type="ORF">FJV41_41950</name>
</gene>
<name>A0A540WLR9_9BACT</name>
<dbReference type="InterPro" id="IPR046357">
    <property type="entry name" value="PPIase_dom_sf"/>
</dbReference>
<dbReference type="GO" id="GO:0003755">
    <property type="term" value="F:peptidyl-prolyl cis-trans isomerase activity"/>
    <property type="evidence" value="ECO:0007669"/>
    <property type="project" value="UniProtKB-KW"/>
</dbReference>
<feature type="domain" description="PpiC" evidence="4">
    <location>
        <begin position="177"/>
        <end position="279"/>
    </location>
</feature>
<evidence type="ECO:0000313" key="5">
    <source>
        <dbReference type="EMBL" id="TQF09958.1"/>
    </source>
</evidence>
<dbReference type="Pfam" id="PF13624">
    <property type="entry name" value="SurA_N_3"/>
    <property type="match status" value="1"/>
</dbReference>
<evidence type="ECO:0000259" key="4">
    <source>
        <dbReference type="PROSITE" id="PS50198"/>
    </source>
</evidence>
<keyword evidence="2" id="KW-0697">Rotamase</keyword>
<comment type="caution">
    <text evidence="5">The sequence shown here is derived from an EMBL/GenBank/DDBJ whole genome shotgun (WGS) entry which is preliminary data.</text>
</comment>
<sequence>MHGMKKLVAFVAAAALLGGATSARAELVDKVAAVVNRDVIALSEVQQRAAPEVSRLNDPDPRKRAEQRAQLMKTALDTLIGEKLMEAEITEMGISATEGEVDELVNDVRKQNNITDPAQFEQVLVAEGLTMTTYRDMLRKRILRDRLLRMKVGPKVKVTEEDLKAAYNQYARAESEDMEVHARHILVAVDPKATEEQVAAARKKAEGIAQEARREGMDFSALARARSEGPSAADGGDLGWFKRGVMVQAFEKVAFNLKDGDVSEPVRTNFGWHILKVEERRSVAATTYEEMRPKLEGKLLQEKTDKFLDQYVTELKQKASIDVKM</sequence>
<evidence type="ECO:0000256" key="3">
    <source>
        <dbReference type="SAM" id="SignalP"/>
    </source>
</evidence>
<dbReference type="PROSITE" id="PS50198">
    <property type="entry name" value="PPIC_PPIASE_2"/>
    <property type="match status" value="1"/>
</dbReference>
<dbReference type="OrthoDB" id="14196at2"/>
<proteinExistence type="predicted"/>
<dbReference type="SUPFAM" id="SSF54534">
    <property type="entry name" value="FKBP-like"/>
    <property type="match status" value="1"/>
</dbReference>
<evidence type="ECO:0000256" key="1">
    <source>
        <dbReference type="ARBA" id="ARBA00022729"/>
    </source>
</evidence>
<dbReference type="AlphaFoldDB" id="A0A540WLR9"/>
<evidence type="ECO:0000256" key="2">
    <source>
        <dbReference type="PROSITE-ProRule" id="PRU00278"/>
    </source>
</evidence>
<dbReference type="InterPro" id="IPR027304">
    <property type="entry name" value="Trigger_fact/SurA_dom_sf"/>
</dbReference>
<keyword evidence="6" id="KW-1185">Reference proteome</keyword>
<keyword evidence="1 3" id="KW-0732">Signal</keyword>
<dbReference type="Gene3D" id="1.10.4030.10">
    <property type="entry name" value="Porin chaperone SurA, peptide-binding domain"/>
    <property type="match status" value="1"/>
</dbReference>